<dbReference type="Pfam" id="PF01541">
    <property type="entry name" value="GIY-YIG"/>
    <property type="match status" value="1"/>
</dbReference>
<sequence>MRERIPCVYILANRRNATLYIGVTSDLCGRIWQHKHDLAEGFTKRYSVHDLVWFEIHDSIESAIAREKALKAWNRLWKIQLIEKTNPYWRDLYSEIFE</sequence>
<name>A0A432LU14_9GAMM</name>
<evidence type="ECO:0000313" key="3">
    <source>
        <dbReference type="EMBL" id="RUL64495.1"/>
    </source>
</evidence>
<dbReference type="InterPro" id="IPR035901">
    <property type="entry name" value="GIY-YIG_endonuc_sf"/>
</dbReference>
<evidence type="ECO:0000313" key="4">
    <source>
        <dbReference type="Proteomes" id="UP000267077"/>
    </source>
</evidence>
<feature type="domain" description="GIY-YIG" evidence="2">
    <location>
        <begin position="4"/>
        <end position="80"/>
    </location>
</feature>
<dbReference type="Gene3D" id="3.40.1440.10">
    <property type="entry name" value="GIY-YIG endonuclease"/>
    <property type="match status" value="1"/>
</dbReference>
<dbReference type="InterPro" id="IPR000305">
    <property type="entry name" value="GIY-YIG_endonuc"/>
</dbReference>
<dbReference type="AlphaFoldDB" id="A0A432LU14"/>
<accession>A0A432LU14</accession>
<organism evidence="3 4">
    <name type="scientific">Dyella dinghuensis</name>
    <dbReference type="NCBI Taxonomy" id="1920169"/>
    <lineage>
        <taxon>Bacteria</taxon>
        <taxon>Pseudomonadati</taxon>
        <taxon>Pseudomonadota</taxon>
        <taxon>Gammaproteobacteria</taxon>
        <taxon>Lysobacterales</taxon>
        <taxon>Rhodanobacteraceae</taxon>
        <taxon>Dyella</taxon>
    </lineage>
</organism>
<proteinExistence type="inferred from homology"/>
<dbReference type="EMBL" id="RYZR01000005">
    <property type="protein sequence ID" value="RUL64495.1"/>
    <property type="molecule type" value="Genomic_DNA"/>
</dbReference>
<gene>
    <name evidence="3" type="ORF">EKH79_10730</name>
</gene>
<protein>
    <submittedName>
        <fullName evidence="3">GIY-YIG nuclease family protein</fullName>
    </submittedName>
</protein>
<dbReference type="CDD" id="cd10448">
    <property type="entry name" value="GIY-YIG_unchar_3"/>
    <property type="match status" value="1"/>
</dbReference>
<dbReference type="RefSeq" id="WP_126673775.1">
    <property type="nucleotide sequence ID" value="NZ_RYZR01000005.1"/>
</dbReference>
<comment type="similarity">
    <text evidence="1">Belongs to the UPF0213 family.</text>
</comment>
<evidence type="ECO:0000259" key="2">
    <source>
        <dbReference type="PROSITE" id="PS50164"/>
    </source>
</evidence>
<reference evidence="3 4" key="1">
    <citation type="submission" date="2018-12" db="EMBL/GenBank/DDBJ databases">
        <title>Dyella dinghuensis sp. nov. DHOA06 and Dyella choica sp. nov. 4M-K27, isolated from forest soil.</title>
        <authorList>
            <person name="Qiu L.-H."/>
            <person name="Gao Z.-H."/>
        </authorList>
    </citation>
    <scope>NUCLEOTIDE SEQUENCE [LARGE SCALE GENOMIC DNA]</scope>
    <source>
        <strain evidence="3 4">DHOA06</strain>
    </source>
</reference>
<evidence type="ECO:0000256" key="1">
    <source>
        <dbReference type="ARBA" id="ARBA00007435"/>
    </source>
</evidence>
<dbReference type="SMART" id="SM00465">
    <property type="entry name" value="GIYc"/>
    <property type="match status" value="1"/>
</dbReference>
<dbReference type="PANTHER" id="PTHR34477">
    <property type="entry name" value="UPF0213 PROTEIN YHBQ"/>
    <property type="match status" value="1"/>
</dbReference>
<dbReference type="Proteomes" id="UP000267077">
    <property type="component" value="Unassembled WGS sequence"/>
</dbReference>
<dbReference type="PANTHER" id="PTHR34477:SF5">
    <property type="entry name" value="BSL5627 PROTEIN"/>
    <property type="match status" value="1"/>
</dbReference>
<dbReference type="InterPro" id="IPR050190">
    <property type="entry name" value="UPF0213_domain"/>
</dbReference>
<comment type="caution">
    <text evidence="3">The sequence shown here is derived from an EMBL/GenBank/DDBJ whole genome shotgun (WGS) entry which is preliminary data.</text>
</comment>
<dbReference type="SUPFAM" id="SSF82771">
    <property type="entry name" value="GIY-YIG endonuclease"/>
    <property type="match status" value="1"/>
</dbReference>
<dbReference type="PROSITE" id="PS50164">
    <property type="entry name" value="GIY_YIG"/>
    <property type="match status" value="1"/>
</dbReference>
<keyword evidence="4" id="KW-1185">Reference proteome</keyword>
<dbReference type="OrthoDB" id="9807770at2"/>